<evidence type="ECO:0000313" key="4">
    <source>
        <dbReference type="Proteomes" id="UP000240258"/>
    </source>
</evidence>
<organism evidence="3 4">
    <name type="scientific">Fusobacterium mortiferum ATCC 9817</name>
    <dbReference type="NCBI Taxonomy" id="469616"/>
    <lineage>
        <taxon>Bacteria</taxon>
        <taxon>Fusobacteriati</taxon>
        <taxon>Fusobacteriota</taxon>
        <taxon>Fusobacteriia</taxon>
        <taxon>Fusobacteriales</taxon>
        <taxon>Fusobacteriaceae</taxon>
        <taxon>Fusobacterium</taxon>
    </lineage>
</organism>
<feature type="domain" description="Transposase IS801/IS1294" evidence="1">
    <location>
        <begin position="161"/>
        <end position="316"/>
    </location>
</feature>
<accession>A0ABN5JDQ8</accession>
<evidence type="ECO:0000259" key="1">
    <source>
        <dbReference type="Pfam" id="PF04986"/>
    </source>
</evidence>
<dbReference type="Pfam" id="PF04986">
    <property type="entry name" value="Y2_Tnp"/>
    <property type="match status" value="1"/>
</dbReference>
<dbReference type="GeneID" id="62763054"/>
<dbReference type="PANTHER" id="PTHR37023:SF1">
    <property type="entry name" value="ISSOD25 TRANSPOSASE TNPA_ISSOD25"/>
    <property type="match status" value="1"/>
</dbReference>
<evidence type="ECO:0000259" key="2">
    <source>
        <dbReference type="Pfam" id="PF14319"/>
    </source>
</evidence>
<reference evidence="4" key="1">
    <citation type="journal article" date="2018" name="MSphere">
        <title>Fusobacterium Genomics Using MinION and Illumina Sequencing Enables Genome Completion and Correction.</title>
        <authorList>
            <person name="Todd S.M."/>
            <person name="Settlage R.E."/>
            <person name="Lahmers K.K."/>
            <person name="Slade D.J."/>
        </authorList>
    </citation>
    <scope>NUCLEOTIDE SEQUENCE [LARGE SCALE GENOMIC DNA]</scope>
    <source>
        <strain evidence="4">ATCC 9817</strain>
    </source>
</reference>
<protein>
    <submittedName>
        <fullName evidence="3">IS91 family transposase</fullName>
    </submittedName>
</protein>
<dbReference type="InterPro" id="IPR026889">
    <property type="entry name" value="Zn_Tnp"/>
</dbReference>
<proteinExistence type="predicted"/>
<feature type="domain" description="Transposase zinc-binding" evidence="2">
    <location>
        <begin position="30"/>
        <end position="101"/>
    </location>
</feature>
<name>A0ABN5JDQ8_FUSMR</name>
<gene>
    <name evidence="3" type="ORF">C4N19_05930</name>
</gene>
<dbReference type="InterPro" id="IPR007069">
    <property type="entry name" value="Transposase_32"/>
</dbReference>
<dbReference type="PANTHER" id="PTHR37023">
    <property type="entry name" value="TRANSPOSASE"/>
    <property type="match status" value="1"/>
</dbReference>
<dbReference type="Pfam" id="PF14319">
    <property type="entry name" value="Zn_Tnp_IS91"/>
    <property type="match status" value="1"/>
</dbReference>
<keyword evidence="4" id="KW-1185">Reference proteome</keyword>
<dbReference type="Proteomes" id="UP000240258">
    <property type="component" value="Chromosome"/>
</dbReference>
<sequence length="336" mass="39354">MLLKHIFSDINISNLLTHVKKYFYYNHFLYIEETIQKFLACSIDKAFIVYQCPLCGSAHKFKISCKSRLCPACGKKYAALWADKTAASLINTKHRAILFTIPKEIREFFFYDRTLLTKLTYAVNDIFKYQFNNIKSKNQRVHKIGRYSKKYFTNSDILHYGLITVIHTFGRDLKWNPHIHAIVTLGGFNKNYKYLNKKYFHVNSIAGQWKKLVIDIVKSGNYKNKKLKKKAQIIASSLYKKDTSLYKKDTRFFFDVAKNDLNNNVSAIKYIGRYLSRAPIAEYKILDFSDNKVTFYYEDLSNNKEKVEVTMEVEEFHILIYQKAPFVGKNIVGSAD</sequence>
<evidence type="ECO:0000313" key="3">
    <source>
        <dbReference type="EMBL" id="AVQ18648.1"/>
    </source>
</evidence>
<dbReference type="EMBL" id="CP028102">
    <property type="protein sequence ID" value="AVQ18648.1"/>
    <property type="molecule type" value="Genomic_DNA"/>
</dbReference>
<dbReference type="RefSeq" id="WP_106991817.1">
    <property type="nucleotide sequence ID" value="NZ_CP028102.1"/>
</dbReference>